<dbReference type="Gene3D" id="3.90.1140.10">
    <property type="entry name" value="Cyclic phosphodiesterase"/>
    <property type="match status" value="1"/>
</dbReference>
<evidence type="ECO:0000313" key="2">
    <source>
        <dbReference type="Proteomes" id="UP000193307"/>
    </source>
</evidence>
<reference evidence="1 2" key="1">
    <citation type="submission" date="2017-03" db="EMBL/GenBank/DDBJ databases">
        <authorList>
            <person name="Afonso C.L."/>
            <person name="Miller P.J."/>
            <person name="Scott M.A."/>
            <person name="Spackman E."/>
            <person name="Goraichik I."/>
            <person name="Dimitrov K.M."/>
            <person name="Suarez D.L."/>
            <person name="Swayne D.E."/>
        </authorList>
    </citation>
    <scope>NUCLEOTIDE SEQUENCE [LARGE SCALE GENOMIC DNA]</scope>
    <source>
        <strain evidence="1 2">CECT 7971</strain>
    </source>
</reference>
<dbReference type="Pfam" id="PF06299">
    <property type="entry name" value="DUF1045"/>
    <property type="match status" value="1"/>
</dbReference>
<organism evidence="1 2">
    <name type="scientific">Pacificibacter marinus</name>
    <dbReference type="NCBI Taxonomy" id="658057"/>
    <lineage>
        <taxon>Bacteria</taxon>
        <taxon>Pseudomonadati</taxon>
        <taxon>Pseudomonadota</taxon>
        <taxon>Alphaproteobacteria</taxon>
        <taxon>Rhodobacterales</taxon>
        <taxon>Roseobacteraceae</taxon>
        <taxon>Pacificibacter</taxon>
    </lineage>
</organism>
<dbReference type="PIRSF" id="PIRSF033328">
    <property type="entry name" value="Phest_Mll4975"/>
    <property type="match status" value="1"/>
</dbReference>
<evidence type="ECO:0008006" key="3">
    <source>
        <dbReference type="Google" id="ProtNLM"/>
    </source>
</evidence>
<name>A0A1Y5T4J2_9RHOB</name>
<sequence length="224" mass="24695">MFERFAIFYTPTEGLATFGAAWLGWDNAQGCAVPHIDVSGIDVPHITATPRKYGLHGTLKAPFRLAQGATLTQLQRAAADFAAQHAAFDMGEVELRHDNGFVALRPKKQSGELRDFASATVKAFDPFRAPLSDADIARRRSAGLNARQDQQMLEWGYPFIFDDFYFHLTLSGTVSPAQAKTVIKALQTLVDPVVPQPLCMDAITLMGQDQDGMFHQIHRYALTG</sequence>
<dbReference type="EMBL" id="FWFW01000010">
    <property type="protein sequence ID" value="SLN55804.1"/>
    <property type="molecule type" value="Genomic_DNA"/>
</dbReference>
<keyword evidence="2" id="KW-1185">Reference proteome</keyword>
<dbReference type="OrthoDB" id="4954742at2"/>
<accession>A0A1Y5T4J2</accession>
<dbReference type="AlphaFoldDB" id="A0A1Y5T4J2"/>
<dbReference type="Proteomes" id="UP000193307">
    <property type="component" value="Unassembled WGS sequence"/>
</dbReference>
<evidence type="ECO:0000313" key="1">
    <source>
        <dbReference type="EMBL" id="SLN55804.1"/>
    </source>
</evidence>
<dbReference type="InterPro" id="IPR009389">
    <property type="entry name" value="DUF1045"/>
</dbReference>
<dbReference type="STRING" id="658057.SAMN04488032_11417"/>
<gene>
    <name evidence="1" type="ORF">PAM7971_02879</name>
</gene>
<dbReference type="RefSeq" id="WP_085849985.1">
    <property type="nucleotide sequence ID" value="NZ_FNZV01000014.1"/>
</dbReference>
<protein>
    <recommendedName>
        <fullName evidence="3">Phosphonate metabolism protein</fullName>
    </recommendedName>
</protein>
<proteinExistence type="predicted"/>